<keyword evidence="21" id="KW-1185">Reference proteome</keyword>
<dbReference type="PROSITE" id="PS00211">
    <property type="entry name" value="ABC_TRANSPORTER_1"/>
    <property type="match status" value="2"/>
</dbReference>
<evidence type="ECO:0000256" key="11">
    <source>
        <dbReference type="ARBA" id="ARBA00022881"/>
    </source>
</evidence>
<feature type="domain" description="ABC transporter" evidence="19">
    <location>
        <begin position="602"/>
        <end position="935"/>
    </location>
</feature>
<comment type="similarity">
    <text evidence="15 18">Belongs to the ABC transporter superfamily. UvrA family.</text>
</comment>
<dbReference type="Pfam" id="PF17760">
    <property type="entry name" value="UvrA_inter"/>
    <property type="match status" value="1"/>
</dbReference>
<organism evidence="20 21">
    <name type="scientific">Sporolactobacillus inulinus CASD</name>
    <dbReference type="NCBI Taxonomy" id="1069536"/>
    <lineage>
        <taxon>Bacteria</taxon>
        <taxon>Bacillati</taxon>
        <taxon>Bacillota</taxon>
        <taxon>Bacilli</taxon>
        <taxon>Bacillales</taxon>
        <taxon>Sporolactobacillaceae</taxon>
        <taxon>Sporolactobacillus</taxon>
    </lineage>
</organism>
<dbReference type="Gene3D" id="3.30.1490.20">
    <property type="entry name" value="ATP-grasp fold, A domain"/>
    <property type="match status" value="1"/>
</dbReference>
<dbReference type="PANTHER" id="PTHR43152">
    <property type="entry name" value="UVRABC SYSTEM PROTEIN A"/>
    <property type="match status" value="1"/>
</dbReference>
<keyword evidence="8 18" id="KW-0863">Zinc-finger</keyword>
<dbReference type="FunFam" id="3.40.50.300:FF:000028">
    <property type="entry name" value="UvrABC system protein A"/>
    <property type="match status" value="1"/>
</dbReference>
<evidence type="ECO:0000256" key="5">
    <source>
        <dbReference type="ARBA" id="ARBA00022741"/>
    </source>
</evidence>
<keyword evidence="4 18" id="KW-0677">Repeat</keyword>
<evidence type="ECO:0000256" key="7">
    <source>
        <dbReference type="ARBA" id="ARBA00022769"/>
    </source>
</evidence>
<dbReference type="GO" id="GO:0009380">
    <property type="term" value="C:excinuclease repair complex"/>
    <property type="evidence" value="ECO:0007669"/>
    <property type="project" value="InterPro"/>
</dbReference>
<keyword evidence="10 18" id="KW-0067">ATP-binding</keyword>
<dbReference type="InterPro" id="IPR017871">
    <property type="entry name" value="ABC_transporter-like_CS"/>
</dbReference>
<evidence type="ECO:0000256" key="3">
    <source>
        <dbReference type="ARBA" id="ARBA00022723"/>
    </source>
</evidence>
<dbReference type="GO" id="GO:0003677">
    <property type="term" value="F:DNA binding"/>
    <property type="evidence" value="ECO:0007669"/>
    <property type="project" value="UniProtKB-UniRule"/>
</dbReference>
<dbReference type="HAMAP" id="MF_00205">
    <property type="entry name" value="UvrA"/>
    <property type="match status" value="1"/>
</dbReference>
<dbReference type="GO" id="GO:0008270">
    <property type="term" value="F:zinc ion binding"/>
    <property type="evidence" value="ECO:0007669"/>
    <property type="project" value="UniProtKB-UniRule"/>
</dbReference>
<evidence type="ECO:0000256" key="16">
    <source>
        <dbReference type="ARBA" id="ARBA00039316"/>
    </source>
</evidence>
<proteinExistence type="inferred from homology"/>
<dbReference type="NCBIfam" id="NF001503">
    <property type="entry name" value="PRK00349.1"/>
    <property type="match status" value="1"/>
</dbReference>
<evidence type="ECO:0000256" key="14">
    <source>
        <dbReference type="ARBA" id="ARBA00023236"/>
    </source>
</evidence>
<dbReference type="InterPro" id="IPR027417">
    <property type="entry name" value="P-loop_NTPase"/>
</dbReference>
<dbReference type="InterPro" id="IPR041102">
    <property type="entry name" value="UvrA_inter"/>
</dbReference>
<dbReference type="AlphaFoldDB" id="A0A0U1QKN7"/>
<evidence type="ECO:0000256" key="6">
    <source>
        <dbReference type="ARBA" id="ARBA00022763"/>
    </source>
</evidence>
<dbReference type="STRING" id="1069536.SINU_13755"/>
<evidence type="ECO:0000256" key="8">
    <source>
        <dbReference type="ARBA" id="ARBA00022771"/>
    </source>
</evidence>
<feature type="zinc finger region" description="C4-type" evidence="18">
    <location>
        <begin position="252"/>
        <end position="279"/>
    </location>
</feature>
<dbReference type="RefSeq" id="WP_010026435.1">
    <property type="nucleotide sequence ID" value="NZ_AFVQ02000213.1"/>
</dbReference>
<evidence type="ECO:0000256" key="4">
    <source>
        <dbReference type="ARBA" id="ARBA00022737"/>
    </source>
</evidence>
<dbReference type="GO" id="GO:0005737">
    <property type="term" value="C:cytoplasm"/>
    <property type="evidence" value="ECO:0007669"/>
    <property type="project" value="UniProtKB-SubCell"/>
</dbReference>
<comment type="caution">
    <text evidence="20">The sequence shown here is derived from an EMBL/GenBank/DDBJ whole genome shotgun (WGS) entry which is preliminary data.</text>
</comment>
<dbReference type="FunFam" id="1.20.1580.10:FF:000002">
    <property type="entry name" value="UvrABC system protein A"/>
    <property type="match status" value="1"/>
</dbReference>
<gene>
    <name evidence="18" type="primary">uvrA</name>
    <name evidence="20" type="ORF">SINU_13755</name>
</gene>
<dbReference type="GO" id="GO:0006289">
    <property type="term" value="P:nucleotide-excision repair"/>
    <property type="evidence" value="ECO:0007669"/>
    <property type="project" value="UniProtKB-UniRule"/>
</dbReference>
<evidence type="ECO:0000256" key="10">
    <source>
        <dbReference type="ARBA" id="ARBA00022840"/>
    </source>
</evidence>
<dbReference type="Pfam" id="PF17755">
    <property type="entry name" value="UvrA_DNA-bind"/>
    <property type="match status" value="1"/>
</dbReference>
<reference evidence="20 21" key="1">
    <citation type="journal article" date="2011" name="J. Bacteriol.">
        <title>Draft genome sequence of Sporolactobacillus inulinus strain CASD, an efficient D-lactic acid-producing bacterium with high-concentration lactate tolerance capability.</title>
        <authorList>
            <person name="Yu B."/>
            <person name="Su F."/>
            <person name="Wang L."/>
            <person name="Xu K."/>
            <person name="Zhao B."/>
            <person name="Xu P."/>
        </authorList>
    </citation>
    <scope>NUCLEOTIDE SEQUENCE [LARGE SCALE GENOMIC DNA]</scope>
    <source>
        <strain evidence="20 21">CASD</strain>
    </source>
</reference>
<dbReference type="NCBIfam" id="TIGR00630">
    <property type="entry name" value="uvra"/>
    <property type="match status" value="1"/>
</dbReference>
<dbReference type="GO" id="GO:0016887">
    <property type="term" value="F:ATP hydrolysis activity"/>
    <property type="evidence" value="ECO:0007669"/>
    <property type="project" value="InterPro"/>
</dbReference>
<dbReference type="SUPFAM" id="SSF52540">
    <property type="entry name" value="P-loop containing nucleoside triphosphate hydrolases"/>
    <property type="match status" value="2"/>
</dbReference>
<dbReference type="InterPro" id="IPR003439">
    <property type="entry name" value="ABC_transporter-like_ATP-bd"/>
</dbReference>
<evidence type="ECO:0000256" key="13">
    <source>
        <dbReference type="ARBA" id="ARBA00023204"/>
    </source>
</evidence>
<evidence type="ECO:0000256" key="9">
    <source>
        <dbReference type="ARBA" id="ARBA00022833"/>
    </source>
</evidence>
<comment type="function">
    <text evidence="18">The UvrABC repair system catalyzes the recognition and processing of DNA lesions. UvrA is an ATPase and a DNA-binding protein. A damage recognition complex composed of 2 UvrA and 2 UvrB subunits scans DNA for abnormalities. When the presence of a lesion has been verified by UvrB, the UvrA molecules dissociate.</text>
</comment>
<dbReference type="GO" id="GO:0005524">
    <property type="term" value="F:ATP binding"/>
    <property type="evidence" value="ECO:0007669"/>
    <property type="project" value="UniProtKB-UniRule"/>
</dbReference>
<evidence type="ECO:0000256" key="15">
    <source>
        <dbReference type="ARBA" id="ARBA00038000"/>
    </source>
</evidence>
<dbReference type="CDD" id="cd03270">
    <property type="entry name" value="ABC_UvrA_I"/>
    <property type="match status" value="1"/>
</dbReference>
<keyword evidence="3 18" id="KW-0479">Metal-binding</keyword>
<dbReference type="OrthoDB" id="9809851at2"/>
<evidence type="ECO:0000256" key="17">
    <source>
        <dbReference type="ARBA" id="ARBA00042156"/>
    </source>
</evidence>
<keyword evidence="13 18" id="KW-0234">DNA repair</keyword>
<evidence type="ECO:0000313" key="21">
    <source>
        <dbReference type="Proteomes" id="UP000035553"/>
    </source>
</evidence>
<keyword evidence="9 18" id="KW-0862">Zinc</keyword>
<protein>
    <recommendedName>
        <fullName evidence="16 18">UvrABC system protein A</fullName>
        <shortName evidence="18">UvrA protein</shortName>
    </recommendedName>
    <alternativeName>
        <fullName evidence="17 18">Excinuclease ABC subunit A</fullName>
    </alternativeName>
</protein>
<keyword evidence="5 18" id="KW-0547">Nucleotide-binding</keyword>
<dbReference type="InterPro" id="IPR004602">
    <property type="entry name" value="UvrA"/>
</dbReference>
<comment type="subcellular location">
    <subcellularLocation>
        <location evidence="1 18">Cytoplasm</location>
    </subcellularLocation>
</comment>
<dbReference type="PANTHER" id="PTHR43152:SF3">
    <property type="entry name" value="UVRABC SYSTEM PROTEIN A"/>
    <property type="match status" value="1"/>
</dbReference>
<dbReference type="Gene3D" id="1.20.1580.10">
    <property type="entry name" value="ABC transporter ATPase like domain"/>
    <property type="match status" value="2"/>
</dbReference>
<dbReference type="PROSITE" id="PS50893">
    <property type="entry name" value="ABC_TRANSPORTER_2"/>
    <property type="match status" value="1"/>
</dbReference>
<evidence type="ECO:0000256" key="18">
    <source>
        <dbReference type="HAMAP-Rule" id="MF_00205"/>
    </source>
</evidence>
<keyword evidence="2 18" id="KW-0963">Cytoplasm</keyword>
<dbReference type="Proteomes" id="UP000035553">
    <property type="component" value="Unassembled WGS sequence"/>
</dbReference>
<feature type="binding site" evidence="18">
    <location>
        <begin position="639"/>
        <end position="646"/>
    </location>
    <ligand>
        <name>ATP</name>
        <dbReference type="ChEBI" id="CHEBI:30616"/>
    </ligand>
</feature>
<dbReference type="GO" id="GO:0009381">
    <property type="term" value="F:excinuclease ABC activity"/>
    <property type="evidence" value="ECO:0007669"/>
    <property type="project" value="UniProtKB-UniRule"/>
</dbReference>
<dbReference type="Gene3D" id="1.10.8.280">
    <property type="entry name" value="ABC transporter ATPase domain-like"/>
    <property type="match status" value="1"/>
</dbReference>
<dbReference type="Gene3D" id="3.40.50.300">
    <property type="entry name" value="P-loop containing nucleotide triphosphate hydrolases"/>
    <property type="match status" value="2"/>
</dbReference>
<dbReference type="GO" id="GO:0009432">
    <property type="term" value="P:SOS response"/>
    <property type="evidence" value="ECO:0007669"/>
    <property type="project" value="UniProtKB-UniRule"/>
</dbReference>
<evidence type="ECO:0000256" key="2">
    <source>
        <dbReference type="ARBA" id="ARBA00022490"/>
    </source>
</evidence>
<dbReference type="InterPro" id="IPR041552">
    <property type="entry name" value="UvrA_DNA-bd"/>
</dbReference>
<evidence type="ECO:0000259" key="19">
    <source>
        <dbReference type="PROSITE" id="PS50893"/>
    </source>
</evidence>
<accession>A0A0U1QKN7</accession>
<keyword evidence="14 18" id="KW-0742">SOS response</keyword>
<evidence type="ECO:0000313" key="20">
    <source>
        <dbReference type="EMBL" id="KLI01375.1"/>
    </source>
</evidence>
<sequence>MVLENIVVKGAREHNLKNVNVTIPRDKMVVITGLSGSGKSSLAFDTIYAEGQRRYVESLSAYARQFLGQSNKPDVDAIEGLSPAISIDQKTTSHNPRSTVGTVTEIYDYMRLLYARIGHPYCPKHGVEITSQTIEQMVDRIMEYPERTKLQILAPIVSGRKGAHVKTLEEIKKKGYVRVRVDGEMREVAEEIQLEKNKKHTIDVVIDRIVVKANVQGRLADSLEAATKLTDGRVVVDIIGGEELLFSEQFSCPYCGFSIGELEPRLFSFNSPFGACPDCDGLGSRMEVDPDLVIPDRSKTLSEGAIIAWEPTSSQYYPQLLKSACAHFGIEMNKPVEKLPKDKLNLLLYGSGTDRIHFHYENEFGDVRDKDMYFEGVINNIGRRYRETGSDYIREQMSEYMMHKACPTCHGHRLRPEALSVKIGEKSISEVTEMPIREMLTFFDKLELTEKEQTIARLILREIRQRTKFLIDVGLDYLTLGRAAGTLSGGEAQRIRLATQIGSQLMGVLYILDEPSIGLHQRDNDRLIHSLLGMRDLGNTLIVVEHDEDTMRACDYIIDVGPGAGEHGGQITAQGTPEEIMQNQHSLTGAYLSGRKFIPIPVKRRKTSKRAIKVIGAKENNLKNVSVTFPLGVMTVVTGVSGSGKSTLVNEVLFKALAQKLHGRRDLPGEYRQIKGVEELDRVIQIDQAPIGRTPRSNPATYTGVFDMIREVFAATNEAKVRGYKKGRFSFNIKGGRCEACSGDGIIKIEMHFLPDVYVPCEVCHGKRYNRETLDVTYKGKTIADVLDMTVEEGMEFFKNVPRIKRRLKPLFDVGLGYIRLGQPATTLSGGEAQRVKLASQLYRRTKGRALYILDEPTTGLHMDDISRLLDVLQALVDSGDSVLIIEHNLDVIKCADYLIDLGPEGGNGGGTIVATGTPEQIAAVEESYTGRYLKPVLERDHARMDKQLHAQQQVAEKA</sequence>
<keyword evidence="12 18" id="KW-0238">DNA-binding</keyword>
<dbReference type="InterPro" id="IPR013815">
    <property type="entry name" value="ATP_grasp_subdomain_1"/>
</dbReference>
<dbReference type="CDD" id="cd03271">
    <property type="entry name" value="ABC_UvrA_II"/>
    <property type="match status" value="1"/>
</dbReference>
<comment type="subunit">
    <text evidence="18">Forms a heterotetramer with UvrB during the search for lesions.</text>
</comment>
<name>A0A0U1QKN7_9BACL</name>
<keyword evidence="11 18" id="KW-0267">Excision nuclease</keyword>
<feature type="binding site" evidence="18">
    <location>
        <begin position="33"/>
        <end position="40"/>
    </location>
    <ligand>
        <name>ATP</name>
        <dbReference type="ChEBI" id="CHEBI:30616"/>
    </ligand>
</feature>
<feature type="zinc finger region" description="C4-type" evidence="18">
    <location>
        <begin position="738"/>
        <end position="764"/>
    </location>
</feature>
<evidence type="ECO:0000256" key="12">
    <source>
        <dbReference type="ARBA" id="ARBA00023125"/>
    </source>
</evidence>
<keyword evidence="6 18" id="KW-0227">DNA damage</keyword>
<keyword evidence="7 18" id="KW-0228">DNA excision</keyword>
<evidence type="ECO:0000256" key="1">
    <source>
        <dbReference type="ARBA" id="ARBA00004496"/>
    </source>
</evidence>
<dbReference type="EMBL" id="AFVQ02000213">
    <property type="protein sequence ID" value="KLI01375.1"/>
    <property type="molecule type" value="Genomic_DNA"/>
</dbReference>